<dbReference type="PRINTS" id="PR00368">
    <property type="entry name" value="FADPNR"/>
</dbReference>
<evidence type="ECO:0000259" key="12">
    <source>
        <dbReference type="Pfam" id="PF07992"/>
    </source>
</evidence>
<evidence type="ECO:0000259" key="13">
    <source>
        <dbReference type="Pfam" id="PF09335"/>
    </source>
</evidence>
<dbReference type="InterPro" id="IPR023753">
    <property type="entry name" value="FAD/NAD-binding_dom"/>
</dbReference>
<dbReference type="FunFam" id="3.30.390.30:FF:000001">
    <property type="entry name" value="Dihydrolipoyl dehydrogenase"/>
    <property type="match status" value="1"/>
</dbReference>
<keyword evidence="5" id="KW-0521">NADP</keyword>
<dbReference type="RefSeq" id="WP_126841724.1">
    <property type="nucleotide sequence ID" value="NZ_PIQH01000005.1"/>
</dbReference>
<dbReference type="PRINTS" id="PR00411">
    <property type="entry name" value="PNDRDTASEI"/>
</dbReference>
<feature type="domain" description="Pyridine nucleotide-disulphide oxidoreductase dimerisation" evidence="11">
    <location>
        <begin position="586"/>
        <end position="692"/>
    </location>
</feature>
<protein>
    <submittedName>
        <fullName evidence="14">Pyridine nucleotide-disulfide oxidoreductase</fullName>
    </submittedName>
</protein>
<dbReference type="OrthoDB" id="9800167at2"/>
<evidence type="ECO:0000256" key="10">
    <source>
        <dbReference type="SAM" id="Phobius"/>
    </source>
</evidence>
<dbReference type="GO" id="GO:0003955">
    <property type="term" value="F:NAD(P)H dehydrogenase (quinone) activity"/>
    <property type="evidence" value="ECO:0007669"/>
    <property type="project" value="TreeGrafter"/>
</dbReference>
<organism evidence="14 15">
    <name type="scientific">Idiomarina tyrosinivorans</name>
    <dbReference type="NCBI Taxonomy" id="1445662"/>
    <lineage>
        <taxon>Bacteria</taxon>
        <taxon>Pseudomonadati</taxon>
        <taxon>Pseudomonadota</taxon>
        <taxon>Gammaproteobacteria</taxon>
        <taxon>Alteromonadales</taxon>
        <taxon>Idiomarinaceae</taxon>
        <taxon>Idiomarina</taxon>
    </lineage>
</organism>
<evidence type="ECO:0000313" key="14">
    <source>
        <dbReference type="EMBL" id="RUO80226.1"/>
    </source>
</evidence>
<dbReference type="Pfam" id="PF02852">
    <property type="entry name" value="Pyr_redox_dim"/>
    <property type="match status" value="1"/>
</dbReference>
<feature type="transmembrane region" description="Helical" evidence="10">
    <location>
        <begin position="163"/>
        <end position="180"/>
    </location>
</feature>
<dbReference type="EMBL" id="PIQH01000005">
    <property type="protein sequence ID" value="RUO80226.1"/>
    <property type="molecule type" value="Genomic_DNA"/>
</dbReference>
<feature type="domain" description="FAD/NAD(P)-binding" evidence="12">
    <location>
        <begin position="239"/>
        <end position="564"/>
    </location>
</feature>
<sequence length="722" mass="78293">MKITKLLLLAVIVAAIAGFFAFDLGQYLNLQTLQEQQQALRGLWQQEPLLVFASFFVIYVLATALSLPGATVLTLATGSIMGFGWGLLLASFASSIGAFLAFLSARFILRDWVQAKFSERLKAINQGMEKDGAFYLLTLRLVPIFPFFVINLVMGLTTIRGWTYYWVSQLGMLAGTAVYVNAGTQLGEVSSMGDIFSADLILSFCLLGVFPLLTKWVVSQVRRRRAYKGWRKPKQFDANLVVIGAGSAGLVSAYIAAAVKAKVVLIEKADMGGDCLNTGCVPSKALLHVAKTMATVRKASEVGITGVQTDKLGVDFGQVMQQVKQVIARIEPHDSVERYQRLGVDVVQGTATIESPWQVNVATAAGEQQQITSKAMVIAAGAKPIVPPIPGLAEAQPLTSDNLWNLTELPPRLAILGGGPIGCEMAQAFARLGSQVTVVEMQSQLLAGEDADTAVLADKALQADGVTTCLGYKAVAVSADEQGYRLQVVNVENENETHDIVCDRILVAVGRQANLQGYGLEKLGIAEGKTLVSDAFLQTRYPNIYAAGDVTGPFQLTHAASHQAWYASVNALFAPFKRFRADYSVIPRVTYTSPEIASVGLTEKQAQQQHIDYEVSGYDLAELDRAIAERQANGRIKVLTAKGKDKVLGVSIVADQAGELLAEWVLAMKQGVGLNKILGTIHSYPTLAEANKYVAGEWKRAHAPESVLRWVERFHRWRRGGR</sequence>
<keyword evidence="10" id="KW-1133">Transmembrane helix</keyword>
<dbReference type="AlphaFoldDB" id="A0A432ZQX0"/>
<keyword evidence="3 9" id="KW-0285">Flavoprotein</keyword>
<dbReference type="Gene3D" id="3.50.50.60">
    <property type="entry name" value="FAD/NAD(P)-binding domain"/>
    <property type="match status" value="2"/>
</dbReference>
<keyword evidence="8 9" id="KW-0676">Redox-active center</keyword>
<feature type="transmembrane region" description="Helical" evidence="10">
    <location>
        <begin position="87"/>
        <end position="109"/>
    </location>
</feature>
<keyword evidence="10" id="KW-0812">Transmembrane</keyword>
<evidence type="ECO:0000313" key="15">
    <source>
        <dbReference type="Proteomes" id="UP000287996"/>
    </source>
</evidence>
<feature type="transmembrane region" description="Helical" evidence="10">
    <location>
        <begin position="238"/>
        <end position="259"/>
    </location>
</feature>
<dbReference type="Gene3D" id="3.30.390.30">
    <property type="match status" value="1"/>
</dbReference>
<dbReference type="GO" id="GO:0016668">
    <property type="term" value="F:oxidoreductase activity, acting on a sulfur group of donors, NAD(P) as acceptor"/>
    <property type="evidence" value="ECO:0007669"/>
    <property type="project" value="InterPro"/>
</dbReference>
<evidence type="ECO:0000256" key="6">
    <source>
        <dbReference type="ARBA" id="ARBA00023002"/>
    </source>
</evidence>
<feature type="transmembrane region" description="Helical" evidence="10">
    <location>
        <begin position="49"/>
        <end position="75"/>
    </location>
</feature>
<dbReference type="SUPFAM" id="SSF55424">
    <property type="entry name" value="FAD/NAD-linked reductases, dimerisation (C-terminal) domain"/>
    <property type="match status" value="1"/>
</dbReference>
<keyword evidence="4 9" id="KW-0274">FAD</keyword>
<evidence type="ECO:0000256" key="5">
    <source>
        <dbReference type="ARBA" id="ARBA00022857"/>
    </source>
</evidence>
<evidence type="ECO:0000256" key="3">
    <source>
        <dbReference type="ARBA" id="ARBA00022630"/>
    </source>
</evidence>
<evidence type="ECO:0000256" key="4">
    <source>
        <dbReference type="ARBA" id="ARBA00022827"/>
    </source>
</evidence>
<keyword evidence="7" id="KW-1015">Disulfide bond</keyword>
<gene>
    <name evidence="14" type="ORF">CWI84_06230</name>
</gene>
<dbReference type="SUPFAM" id="SSF51905">
    <property type="entry name" value="FAD/NAD(P)-binding domain"/>
    <property type="match status" value="1"/>
</dbReference>
<dbReference type="Pfam" id="PF09335">
    <property type="entry name" value="VTT_dom"/>
    <property type="match status" value="1"/>
</dbReference>
<dbReference type="Pfam" id="PF07992">
    <property type="entry name" value="Pyr_redox_2"/>
    <property type="match status" value="1"/>
</dbReference>
<dbReference type="GO" id="GO:0005886">
    <property type="term" value="C:plasma membrane"/>
    <property type="evidence" value="ECO:0007669"/>
    <property type="project" value="UniProtKB-ARBA"/>
</dbReference>
<feature type="transmembrane region" description="Helical" evidence="10">
    <location>
        <begin position="133"/>
        <end position="156"/>
    </location>
</feature>
<evidence type="ECO:0000256" key="1">
    <source>
        <dbReference type="ARBA" id="ARBA00001974"/>
    </source>
</evidence>
<accession>A0A432ZQX0</accession>
<comment type="caution">
    <text evidence="14">The sequence shown here is derived from an EMBL/GenBank/DDBJ whole genome shotgun (WGS) entry which is preliminary data.</text>
</comment>
<dbReference type="PANTHER" id="PTHR43014">
    <property type="entry name" value="MERCURIC REDUCTASE"/>
    <property type="match status" value="1"/>
</dbReference>
<dbReference type="InterPro" id="IPR032816">
    <property type="entry name" value="VTT_dom"/>
</dbReference>
<feature type="transmembrane region" description="Helical" evidence="10">
    <location>
        <begin position="200"/>
        <end position="218"/>
    </location>
</feature>
<evidence type="ECO:0000256" key="2">
    <source>
        <dbReference type="ARBA" id="ARBA00007532"/>
    </source>
</evidence>
<comment type="similarity">
    <text evidence="2 9">Belongs to the class-I pyridine nucleotide-disulfide oxidoreductase family.</text>
</comment>
<dbReference type="Proteomes" id="UP000287996">
    <property type="component" value="Unassembled WGS sequence"/>
</dbReference>
<keyword evidence="6 9" id="KW-0560">Oxidoreductase</keyword>
<name>A0A432ZQX0_9GAMM</name>
<comment type="cofactor">
    <cofactor evidence="1">
        <name>FAD</name>
        <dbReference type="ChEBI" id="CHEBI:57692"/>
    </cofactor>
</comment>
<dbReference type="PANTHER" id="PTHR43014:SF2">
    <property type="entry name" value="MERCURIC REDUCTASE"/>
    <property type="match status" value="1"/>
</dbReference>
<evidence type="ECO:0000256" key="8">
    <source>
        <dbReference type="ARBA" id="ARBA00023284"/>
    </source>
</evidence>
<keyword evidence="10" id="KW-0472">Membrane</keyword>
<dbReference type="InterPro" id="IPR012999">
    <property type="entry name" value="Pyr_OxRdtase_I_AS"/>
</dbReference>
<evidence type="ECO:0000256" key="7">
    <source>
        <dbReference type="ARBA" id="ARBA00023157"/>
    </source>
</evidence>
<dbReference type="InterPro" id="IPR004099">
    <property type="entry name" value="Pyr_nucl-diS_OxRdtase_dimer"/>
</dbReference>
<reference evidence="14 15" key="1">
    <citation type="journal article" date="2011" name="Front. Microbiol.">
        <title>Genomic signatures of strain selection and enhancement in Bacillus atrophaeus var. globigii, a historical biowarfare simulant.</title>
        <authorList>
            <person name="Gibbons H.S."/>
            <person name="Broomall S.M."/>
            <person name="McNew L.A."/>
            <person name="Daligault H."/>
            <person name="Chapman C."/>
            <person name="Bruce D."/>
            <person name="Karavis M."/>
            <person name="Krepps M."/>
            <person name="McGregor P.A."/>
            <person name="Hong C."/>
            <person name="Park K.H."/>
            <person name="Akmal A."/>
            <person name="Feldman A."/>
            <person name="Lin J.S."/>
            <person name="Chang W.E."/>
            <person name="Higgs B.W."/>
            <person name="Demirev P."/>
            <person name="Lindquist J."/>
            <person name="Liem A."/>
            <person name="Fochler E."/>
            <person name="Read T.D."/>
            <person name="Tapia R."/>
            <person name="Johnson S."/>
            <person name="Bishop-Lilly K.A."/>
            <person name="Detter C."/>
            <person name="Han C."/>
            <person name="Sozhamannan S."/>
            <person name="Rosenzweig C.N."/>
            <person name="Skowronski E.W."/>
        </authorList>
    </citation>
    <scope>NUCLEOTIDE SEQUENCE [LARGE SCALE GENOMIC DNA]</scope>
    <source>
        <strain evidence="14 15">CC-PW-9</strain>
    </source>
</reference>
<keyword evidence="15" id="KW-1185">Reference proteome</keyword>
<feature type="domain" description="VTT" evidence="13">
    <location>
        <begin position="70"/>
        <end position="184"/>
    </location>
</feature>
<dbReference type="InterPro" id="IPR036188">
    <property type="entry name" value="FAD/NAD-bd_sf"/>
</dbReference>
<evidence type="ECO:0000256" key="9">
    <source>
        <dbReference type="RuleBase" id="RU003691"/>
    </source>
</evidence>
<proteinExistence type="inferred from homology"/>
<dbReference type="GO" id="GO:0050660">
    <property type="term" value="F:flavin adenine dinucleotide binding"/>
    <property type="evidence" value="ECO:0007669"/>
    <property type="project" value="TreeGrafter"/>
</dbReference>
<dbReference type="InterPro" id="IPR016156">
    <property type="entry name" value="FAD/NAD-linked_Rdtase_dimer_sf"/>
</dbReference>
<dbReference type="PROSITE" id="PS00076">
    <property type="entry name" value="PYRIDINE_REDOX_1"/>
    <property type="match status" value="1"/>
</dbReference>
<evidence type="ECO:0000259" key="11">
    <source>
        <dbReference type="Pfam" id="PF02852"/>
    </source>
</evidence>